<keyword evidence="2" id="KW-0150">Chloroplast</keyword>
<dbReference type="SUPFAM" id="SSF55608">
    <property type="entry name" value="Homing endonucleases"/>
    <property type="match status" value="1"/>
</dbReference>
<name>A0A2U8GKS6_9CHLO</name>
<dbReference type="AlphaFoldDB" id="A0A2U8GKS6"/>
<feature type="compositionally biased region" description="Acidic residues" evidence="1">
    <location>
        <begin position="361"/>
        <end position="372"/>
    </location>
</feature>
<dbReference type="EMBL" id="MF276984">
    <property type="protein sequence ID" value="AWI68779.1"/>
    <property type="molecule type" value="Genomic_DNA"/>
</dbReference>
<evidence type="ECO:0000256" key="1">
    <source>
        <dbReference type="SAM" id="MobiDB-lite"/>
    </source>
</evidence>
<proteinExistence type="predicted"/>
<dbReference type="GeneID" id="36951868"/>
<dbReference type="InterPro" id="IPR027434">
    <property type="entry name" value="Homing_endonucl"/>
</dbReference>
<feature type="compositionally biased region" description="Polar residues" evidence="1">
    <location>
        <begin position="432"/>
        <end position="444"/>
    </location>
</feature>
<protein>
    <submittedName>
        <fullName evidence="2">Uncharacterized protein</fullName>
    </submittedName>
</protein>
<geneLocation type="chloroplast" evidence="2"/>
<dbReference type="GeneID" id="36951886"/>
<accession>A0A2U8GKS6</accession>
<organism evidence="2">
    <name type="scientific">Pseudopediastrum integrum</name>
    <dbReference type="NCBI Taxonomy" id="271402"/>
    <lineage>
        <taxon>Eukaryota</taxon>
        <taxon>Viridiplantae</taxon>
        <taxon>Chlorophyta</taxon>
        <taxon>core chlorophytes</taxon>
        <taxon>Chlorophyceae</taxon>
        <taxon>CS clade</taxon>
        <taxon>Sphaeropleales</taxon>
        <taxon>Hydrodictyaceae</taxon>
        <taxon>Pseudopediastrum</taxon>
    </lineage>
</organism>
<dbReference type="RefSeq" id="YP_009492201.1">
    <property type="nucleotide sequence ID" value="NC_037921.1"/>
</dbReference>
<feature type="compositionally biased region" description="Polar residues" evidence="1">
    <location>
        <begin position="375"/>
        <end position="401"/>
    </location>
</feature>
<gene>
    <name evidence="2" type="primary">rrs</name>
</gene>
<feature type="compositionally biased region" description="Basic and acidic residues" evidence="1">
    <location>
        <begin position="455"/>
        <end position="465"/>
    </location>
</feature>
<feature type="region of interest" description="Disordered" evidence="1">
    <location>
        <begin position="360"/>
        <end position="487"/>
    </location>
</feature>
<dbReference type="EMBL" id="MF276984">
    <property type="protein sequence ID" value="AWI68780.1"/>
    <property type="molecule type" value="Genomic_DNA"/>
</dbReference>
<dbReference type="RefSeq" id="YP_009492160.1">
    <property type="nucleotide sequence ID" value="NC_037921.1"/>
</dbReference>
<keyword evidence="2" id="KW-0934">Plastid</keyword>
<evidence type="ECO:0000313" key="2">
    <source>
        <dbReference type="EMBL" id="AWI68780.1"/>
    </source>
</evidence>
<sequence>MLQTSESKGNISLKKQLKEKGISITLPNEILEKINFIIKGKEIVAKILEFFEPILTIPGEFGKGALIYIGSWNETHTVFLGKSSKGNDYILHFTGENGEKELQNFRSNFLDLAENAAIVEKINISSVGILYLLEPKDGMKTETEFEERLEETIAGQQQTLPKVSGERGRKITIGGKTSSHNIVVEYHASSAGKIQKILVTVNLRDASAKKFYVFVLESINASIHDLGAFSIISLLDKVTLTPILQFMKDCFSKNYQVGQVAMYAQSKQRKTTTHGKFVLKALKGIENKMKTKASYKEAQRHLVVWVERLLEKRSEYPDSHELFNQLRDILAKDSNYQPIQEQVKTKKTLAEVLELAGSDVSSDEDDFLDSDPESPIQSVEESAPQSRSSRKTTSGVSVQDDGQNKIYKVGNLEVSKEEYESLPPSEKPYDQMNPNEKGSYTNKMRNYILNKRRQKETVQESEKSSTEIVNPEDDEGSSDPWQSSGTISPLALLDDSLTLEQKKELELKQIIERNSKNDPALMALHAEYYKNKGPKPNKGWEPDYPITEREDTIIQGCLYADATLGLSASGSGRLRIAQGTKQKGYVIWKYMELRRLCTSNIPPTYREVQNYETGGLKKKKEL</sequence>
<reference evidence="2" key="1">
    <citation type="journal article" date="2018" name="Am. J. Bot.">
        <title>Organellar phylogenomics inform systematics in the green algal family Hydrodictyaceae (Chlorophyceae) and provide clues to the complex evolutionary history of plastid genomes in the green algal tree of life.</title>
        <authorList>
            <person name="McManus H.A."/>
            <person name="Fucikova K."/>
            <person name="Lewis P.O."/>
            <person name="Lewis L.A."/>
            <person name="Karol K.G."/>
        </authorList>
    </citation>
    <scope>NUCLEOTIDE SEQUENCE</scope>
</reference>